<accession>A0ABT0RFG5</accession>
<keyword evidence="4" id="KW-0547">Nucleotide-binding</keyword>
<keyword evidence="3" id="KW-1003">Cell membrane</keyword>
<keyword evidence="10" id="KW-1185">Reference proteome</keyword>
<reference evidence="9" key="1">
    <citation type="submission" date="2022-05" db="EMBL/GenBank/DDBJ databases">
        <authorList>
            <person name="Jo J.-H."/>
            <person name="Im W.-T."/>
        </authorList>
    </citation>
    <scope>NUCLEOTIDE SEQUENCE</scope>
    <source>
        <strain evidence="9">RG327</strain>
    </source>
</reference>
<dbReference type="Gene3D" id="3.40.630.30">
    <property type="match status" value="1"/>
</dbReference>
<dbReference type="Gene3D" id="3.40.50.300">
    <property type="entry name" value="P-loop containing nucleotide triphosphate hydrolases"/>
    <property type="match status" value="1"/>
</dbReference>
<dbReference type="InterPro" id="IPR000182">
    <property type="entry name" value="GNAT_dom"/>
</dbReference>
<evidence type="ECO:0000256" key="7">
    <source>
        <dbReference type="ARBA" id="ARBA00023136"/>
    </source>
</evidence>
<dbReference type="GO" id="GO:0005524">
    <property type="term" value="F:ATP binding"/>
    <property type="evidence" value="ECO:0007669"/>
    <property type="project" value="UniProtKB-KW"/>
</dbReference>
<evidence type="ECO:0000313" key="10">
    <source>
        <dbReference type="Proteomes" id="UP001165343"/>
    </source>
</evidence>
<evidence type="ECO:0000256" key="6">
    <source>
        <dbReference type="ARBA" id="ARBA00022967"/>
    </source>
</evidence>
<sequence length="599" mass="67392">MSDDAGKSSTLHVHRFAQVGKGDRLRLDPASTRNVFVVSAEDQSDLIRLTPAFEQSGEICVGSQRIAYRIAEVASASDLQSLQYLEQFHYKTAILSDEGTDEAPTATASVGGRKAILLLQFKVGISWHAAAYVDIQMPLLMVKPRHELFANAFRHPDRPVRWEQWDQHAMRENVNLIARIARVVVSPEYRGLGLARTMLEAAKTFCKTRWHIAGRRPLFLEIMAEMLHYIDFVSTSGFVRVGNTEGNVARVSRDLLSMKKGYGISSGIMSLQKKYLTQLQDFCKTTNRDFEEVVARLEEVLQTEDPSSHLSPEEWLAFRKVIRFPIPYYLCPLDDYAEQYLREHAPASPKLRRNRFKINSQAIAVTGIRVTSDLQISQSKPVRLIMDCFGLSADRIQQRIIGPLDVKASAGNIIFISGSSGSGKSLLLRALDHEGSYRSNHLKFQRSVSRTYSAGWLKCLPSEVCIFEYFAEKYSVSRSLSALSQVGLSEATAFIRPFDMLSKGQQYRAMLADLLLRDDEVWLLDEFCADLDPLTARVVAHNFRRHVMAAGRIAIVAAANHGHYLDALRPSKIIALRAGDAPRLVTYREYQDEFLAQAG</sequence>
<dbReference type="EMBL" id="JAMGBC010000001">
    <property type="protein sequence ID" value="MCL6678994.1"/>
    <property type="molecule type" value="Genomic_DNA"/>
</dbReference>
<evidence type="ECO:0000256" key="1">
    <source>
        <dbReference type="ARBA" id="ARBA00004202"/>
    </source>
</evidence>
<evidence type="ECO:0000256" key="3">
    <source>
        <dbReference type="ARBA" id="ARBA00022475"/>
    </source>
</evidence>
<organism evidence="9 10">
    <name type="scientific">Sphingomonas anseongensis</name>
    <dbReference type="NCBI Taxonomy" id="2908207"/>
    <lineage>
        <taxon>Bacteria</taxon>
        <taxon>Pseudomonadati</taxon>
        <taxon>Pseudomonadota</taxon>
        <taxon>Alphaproteobacteria</taxon>
        <taxon>Sphingomonadales</taxon>
        <taxon>Sphingomonadaceae</taxon>
        <taxon>Sphingomonas</taxon>
    </lineage>
</organism>
<dbReference type="RefSeq" id="WP_249867917.1">
    <property type="nucleotide sequence ID" value="NZ_JAMGBC010000001.1"/>
</dbReference>
<feature type="domain" description="ABC transporter" evidence="8">
    <location>
        <begin position="382"/>
        <end position="598"/>
    </location>
</feature>
<proteinExistence type="predicted"/>
<keyword evidence="7" id="KW-0472">Membrane</keyword>
<dbReference type="SUPFAM" id="SSF52540">
    <property type="entry name" value="P-loop containing nucleoside triphosphate hydrolases"/>
    <property type="match status" value="1"/>
</dbReference>
<keyword evidence="2" id="KW-0813">Transport</keyword>
<gene>
    <name evidence="9" type="ORF">LZ519_06645</name>
</gene>
<dbReference type="PROSITE" id="PS50893">
    <property type="entry name" value="ABC_TRANSPORTER_2"/>
    <property type="match status" value="1"/>
</dbReference>
<protein>
    <submittedName>
        <fullName evidence="9">ATP-binding cassette domain-containing protein</fullName>
    </submittedName>
</protein>
<dbReference type="SUPFAM" id="SSF55729">
    <property type="entry name" value="Acyl-CoA N-acyltransferases (Nat)"/>
    <property type="match status" value="1"/>
</dbReference>
<evidence type="ECO:0000256" key="5">
    <source>
        <dbReference type="ARBA" id="ARBA00022840"/>
    </source>
</evidence>
<dbReference type="CDD" id="cd04301">
    <property type="entry name" value="NAT_SF"/>
    <property type="match status" value="1"/>
</dbReference>
<dbReference type="Pfam" id="PF00005">
    <property type="entry name" value="ABC_tran"/>
    <property type="match status" value="1"/>
</dbReference>
<dbReference type="PANTHER" id="PTHR43553">
    <property type="entry name" value="HEAVY METAL TRANSPORTER"/>
    <property type="match status" value="1"/>
</dbReference>
<evidence type="ECO:0000313" key="9">
    <source>
        <dbReference type="EMBL" id="MCL6678994.1"/>
    </source>
</evidence>
<dbReference type="Pfam" id="PF00583">
    <property type="entry name" value="Acetyltransf_1"/>
    <property type="match status" value="1"/>
</dbReference>
<dbReference type="InterPro" id="IPR016181">
    <property type="entry name" value="Acyl_CoA_acyltransferase"/>
</dbReference>
<comment type="caution">
    <text evidence="9">The sequence shown here is derived from an EMBL/GenBank/DDBJ whole genome shotgun (WGS) entry which is preliminary data.</text>
</comment>
<evidence type="ECO:0000259" key="8">
    <source>
        <dbReference type="PROSITE" id="PS50893"/>
    </source>
</evidence>
<dbReference type="Proteomes" id="UP001165343">
    <property type="component" value="Unassembled WGS sequence"/>
</dbReference>
<dbReference type="InterPro" id="IPR050095">
    <property type="entry name" value="ECF_ABC_transporter_ATP-bd"/>
</dbReference>
<evidence type="ECO:0000256" key="4">
    <source>
        <dbReference type="ARBA" id="ARBA00022741"/>
    </source>
</evidence>
<dbReference type="PANTHER" id="PTHR43553:SF27">
    <property type="entry name" value="ENERGY-COUPLING FACTOR TRANSPORTER ATP-BINDING PROTEIN ECFA2"/>
    <property type="match status" value="1"/>
</dbReference>
<dbReference type="InterPro" id="IPR027417">
    <property type="entry name" value="P-loop_NTPase"/>
</dbReference>
<name>A0ABT0RFG5_9SPHN</name>
<comment type="subcellular location">
    <subcellularLocation>
        <location evidence="1">Cell membrane</location>
        <topology evidence="1">Peripheral membrane protein</topology>
    </subcellularLocation>
</comment>
<evidence type="ECO:0000256" key="2">
    <source>
        <dbReference type="ARBA" id="ARBA00022448"/>
    </source>
</evidence>
<dbReference type="InterPro" id="IPR003439">
    <property type="entry name" value="ABC_transporter-like_ATP-bd"/>
</dbReference>
<keyword evidence="5 9" id="KW-0067">ATP-binding</keyword>
<keyword evidence="6" id="KW-1278">Translocase</keyword>